<name>A0A1Y2T719_SYMTR</name>
<protein>
    <submittedName>
        <fullName evidence="3">RNA-binding protein</fullName>
    </submittedName>
</protein>
<dbReference type="SUPFAM" id="SSF50104">
    <property type="entry name" value="Translation proteins SH3-like domain"/>
    <property type="match status" value="1"/>
</dbReference>
<organism evidence="4 5">
    <name type="scientific">Symbiobacterium thermophilum</name>
    <dbReference type="NCBI Taxonomy" id="2734"/>
    <lineage>
        <taxon>Bacteria</taxon>
        <taxon>Bacillati</taxon>
        <taxon>Bacillota</taxon>
        <taxon>Clostridia</taxon>
        <taxon>Eubacteriales</taxon>
        <taxon>Symbiobacteriaceae</taxon>
        <taxon>Symbiobacterium</taxon>
    </lineage>
</organism>
<evidence type="ECO:0000256" key="1">
    <source>
        <dbReference type="ARBA" id="ARBA00022980"/>
    </source>
</evidence>
<dbReference type="Proteomes" id="UP000732377">
    <property type="component" value="Unassembled WGS sequence"/>
</dbReference>
<reference evidence="4" key="1">
    <citation type="submission" date="2016-04" db="EMBL/GenBank/DDBJ databases">
        <authorList>
            <person name="Evans L.H."/>
            <person name="Alamgir A."/>
            <person name="Owens N."/>
            <person name="Weber N.D."/>
            <person name="Virtaneva K."/>
            <person name="Barbian K."/>
            <person name="Babar A."/>
            <person name="Rosenke K."/>
        </authorList>
    </citation>
    <scope>NUCLEOTIDE SEQUENCE [LARGE SCALE GENOMIC DNA]</scope>
    <source>
        <strain evidence="4">G2</strain>
    </source>
</reference>
<keyword evidence="2" id="KW-0687">Ribonucleoprotein</keyword>
<dbReference type="GO" id="GO:1990904">
    <property type="term" value="C:ribonucleoprotein complex"/>
    <property type="evidence" value="ECO:0007669"/>
    <property type="project" value="UniProtKB-KW"/>
</dbReference>
<dbReference type="RefSeq" id="WP_043714321.1">
    <property type="nucleotide sequence ID" value="NZ_JACSIR010000028.1"/>
</dbReference>
<evidence type="ECO:0000256" key="2">
    <source>
        <dbReference type="ARBA" id="ARBA00023274"/>
    </source>
</evidence>
<dbReference type="Gene3D" id="2.30.30.30">
    <property type="match status" value="1"/>
</dbReference>
<evidence type="ECO:0000313" key="5">
    <source>
        <dbReference type="Proteomes" id="UP000194267"/>
    </source>
</evidence>
<reference evidence="3" key="3">
    <citation type="submission" date="2017-11" db="EMBL/GenBank/DDBJ databases">
        <title>Three new genomes from thermophilic consortium.</title>
        <authorList>
            <person name="Quaggio R."/>
            <person name="Amgarten D."/>
            <person name="Setubal J.C."/>
        </authorList>
    </citation>
    <scope>NUCLEOTIDE SEQUENCE</scope>
    <source>
        <strain evidence="3">ZCTH01-B2</strain>
    </source>
</reference>
<dbReference type="InterPro" id="IPR041985">
    <property type="entry name" value="Ribosomal_eL14_KOW"/>
</dbReference>
<accession>A0A1Y2T719</accession>
<dbReference type="InterPro" id="IPR008991">
    <property type="entry name" value="Translation_prot_SH3-like_sf"/>
</dbReference>
<dbReference type="GO" id="GO:0005840">
    <property type="term" value="C:ribosome"/>
    <property type="evidence" value="ECO:0007669"/>
    <property type="project" value="UniProtKB-KW"/>
</dbReference>
<gene>
    <name evidence="4" type="ORF">A6D92_01615</name>
    <name evidence="3" type="ORF">CWE10_00960</name>
</gene>
<comment type="caution">
    <text evidence="4">The sequence shown here is derived from an EMBL/GenBank/DDBJ whole genome shotgun (WGS) entry which is preliminary data.</text>
</comment>
<reference evidence="5" key="2">
    <citation type="submission" date="2016-04" db="EMBL/GenBank/DDBJ databases">
        <authorList>
            <person name="Antunes L.P."/>
            <person name="Martins L.F."/>
            <person name="Pereira R.V."/>
            <person name="Thomas A.M."/>
            <person name="Barbosa D."/>
            <person name="Nascimento L."/>
            <person name="Silva G.M."/>
            <person name="Condomitti G.W."/>
            <person name="Digiampietri L.A."/>
            <person name="Lombardi K.C."/>
            <person name="Ramos P.L."/>
            <person name="Quaggio R.B."/>
            <person name="Oliveira J.C."/>
            <person name="Pascon R.C."/>
            <person name="Cruz J.B."/>
            <person name="Silva A.M."/>
            <person name="Setubal J.C."/>
        </authorList>
    </citation>
    <scope>NUCLEOTIDE SEQUENCE [LARGE SCALE GENOMIC DNA]</scope>
</reference>
<dbReference type="AlphaFoldDB" id="A0A1Y2T719"/>
<sequence>MDQPGLRPGAIVRSLAGRDLGTYYVVVRVLDERFVAVANGQRRTVSRPKVKNRRHLEVIGWVDASLALRLERGAKVTDEQIAKALETMPARVYEGV</sequence>
<evidence type="ECO:0000313" key="3">
    <source>
        <dbReference type="EMBL" id="MBY6274776.1"/>
    </source>
</evidence>
<evidence type="ECO:0000313" key="4">
    <source>
        <dbReference type="EMBL" id="OTA42089.1"/>
    </source>
</evidence>
<dbReference type="CDD" id="cd06088">
    <property type="entry name" value="KOW_RPL14"/>
    <property type="match status" value="1"/>
</dbReference>
<keyword evidence="1" id="KW-0689">Ribosomal protein</keyword>
<proteinExistence type="predicted"/>
<dbReference type="InterPro" id="IPR014722">
    <property type="entry name" value="Rib_uL2_dom2"/>
</dbReference>
<dbReference type="EMBL" id="PIUK01000003">
    <property type="protein sequence ID" value="MBY6274776.1"/>
    <property type="molecule type" value="Genomic_DNA"/>
</dbReference>
<dbReference type="Proteomes" id="UP000194267">
    <property type="component" value="Unassembled WGS sequence"/>
</dbReference>
<dbReference type="EMBL" id="LWLV01000081">
    <property type="protein sequence ID" value="OTA42089.1"/>
    <property type="molecule type" value="Genomic_DNA"/>
</dbReference>